<organism evidence="3 4">
    <name type="scientific">Thecamonas trahens ATCC 50062</name>
    <dbReference type="NCBI Taxonomy" id="461836"/>
    <lineage>
        <taxon>Eukaryota</taxon>
        <taxon>Apusozoa</taxon>
        <taxon>Apusomonadida</taxon>
        <taxon>Apusomonadidae</taxon>
        <taxon>Thecamonas</taxon>
    </lineage>
</organism>
<dbReference type="Gene3D" id="3.90.70.10">
    <property type="entry name" value="Cysteine proteinases"/>
    <property type="match status" value="2"/>
</dbReference>
<keyword evidence="4" id="KW-1185">Reference proteome</keyword>
<dbReference type="GO" id="GO:0005634">
    <property type="term" value="C:nucleus"/>
    <property type="evidence" value="ECO:0007669"/>
    <property type="project" value="TreeGrafter"/>
</dbReference>
<protein>
    <submittedName>
        <fullName evidence="3">Ubiquitin carboxyl-terminal hydrolase</fullName>
    </submittedName>
</protein>
<dbReference type="SUPFAM" id="SSF54001">
    <property type="entry name" value="Cysteine proteinases"/>
    <property type="match status" value="1"/>
</dbReference>
<dbReference type="CDD" id="cd02257">
    <property type="entry name" value="Peptidase_C19"/>
    <property type="match status" value="1"/>
</dbReference>
<dbReference type="PROSITE" id="PS50235">
    <property type="entry name" value="USP_3"/>
    <property type="match status" value="1"/>
</dbReference>
<dbReference type="InterPro" id="IPR028889">
    <property type="entry name" value="USP"/>
</dbReference>
<proteinExistence type="predicted"/>
<feature type="domain" description="USP" evidence="2">
    <location>
        <begin position="53"/>
        <end position="594"/>
    </location>
</feature>
<dbReference type="OMA" id="TSTHCSE"/>
<dbReference type="PANTHER" id="PTHR24006:SF905">
    <property type="entry name" value="UBIQUITIN CARBOXYL-TERMINAL HYDROLASE 1"/>
    <property type="match status" value="1"/>
</dbReference>
<dbReference type="OrthoDB" id="10062454at2759"/>
<dbReference type="PROSITE" id="PS00973">
    <property type="entry name" value="USP_2"/>
    <property type="match status" value="1"/>
</dbReference>
<gene>
    <name evidence="3" type="ORF">AMSG_03833</name>
</gene>
<dbReference type="RefSeq" id="XP_013759737.1">
    <property type="nucleotide sequence ID" value="XM_013904283.1"/>
</dbReference>
<dbReference type="GO" id="GO:0016579">
    <property type="term" value="P:protein deubiquitination"/>
    <property type="evidence" value="ECO:0007669"/>
    <property type="project" value="InterPro"/>
</dbReference>
<sequence>MLAREGSRLRGASGKKGKAGKTGRRKLQASRRRLSPEPLAVHRPAKVPASNPPGLWNLGNTCYFNAVTQVLFHIPAFRGQLRRLARSVRVVLRTTESTELPNTLQNHHKLVLDLDALFVSMETVGLAAVPSPEEAAGASEILASDPVDAGTPPDTVQPKDPQSGETSSTEVDQDLEATLPLDASQPGPGSRSTTPADETSGPMELGGDDTVVLESDDDEIVGLGLDNDKPTSSRRVLAPSPENEASFGAVPDNAGAARSSYHDYFDEHFSNAVHPNALFDHLKSVFGYGQHDAQEWLRYLLSTIDDVAEAVQSLMVSAENEEQTVASTEAVAGRSARPPPVVVGVKRGEPDEVRLVPAGKRRVGAKVGEPVDDPGSGATVVPNPIAEQFAGKLVSRIRCFGCENATSTTEAFQDVSLPVRRATSMSWALSHFTKTEMLNGSNKYSCASCNAKNEAEKTIHFAELPPILTIHFNRFSMDMYGTPRKMNVHIPSPSVLRLSRWCTPECSQRLDEFELFGIVFHSGSSSGSGHYISYVKCAWADPNASPGAPAPAMGWYLFDDNDVTPVDEDDVLRKISPAYSILASNAYVMFYRRVEAEPGPGKIN</sequence>
<dbReference type="GO" id="GO:0004843">
    <property type="term" value="F:cysteine-type deubiquitinase activity"/>
    <property type="evidence" value="ECO:0007669"/>
    <property type="project" value="InterPro"/>
</dbReference>
<dbReference type="InterPro" id="IPR050164">
    <property type="entry name" value="Peptidase_C19"/>
</dbReference>
<dbReference type="EMBL" id="GL349446">
    <property type="protein sequence ID" value="KNC47399.1"/>
    <property type="molecule type" value="Genomic_DNA"/>
</dbReference>
<feature type="compositionally biased region" description="Basic residues" evidence="1">
    <location>
        <begin position="13"/>
        <end position="33"/>
    </location>
</feature>
<dbReference type="Proteomes" id="UP000054408">
    <property type="component" value="Unassembled WGS sequence"/>
</dbReference>
<dbReference type="PANTHER" id="PTHR24006">
    <property type="entry name" value="UBIQUITIN CARBOXYL-TERMINAL HYDROLASE"/>
    <property type="match status" value="1"/>
</dbReference>
<dbReference type="AlphaFoldDB" id="A0A0L0D4Z1"/>
<dbReference type="eggNOG" id="KOG1864">
    <property type="taxonomic scope" value="Eukaryota"/>
</dbReference>
<dbReference type="InterPro" id="IPR001394">
    <property type="entry name" value="Peptidase_C19_UCH"/>
</dbReference>
<accession>A0A0L0D4Z1</accession>
<dbReference type="Pfam" id="PF00443">
    <property type="entry name" value="UCH"/>
    <property type="match status" value="2"/>
</dbReference>
<evidence type="ECO:0000313" key="3">
    <source>
        <dbReference type="EMBL" id="KNC47399.1"/>
    </source>
</evidence>
<feature type="region of interest" description="Disordered" evidence="1">
    <location>
        <begin position="1"/>
        <end position="46"/>
    </location>
</feature>
<reference evidence="3 4" key="1">
    <citation type="submission" date="2010-05" db="EMBL/GenBank/DDBJ databases">
        <title>The Genome Sequence of Thecamonas trahens ATCC 50062.</title>
        <authorList>
            <consortium name="The Broad Institute Genome Sequencing Platform"/>
            <person name="Russ C."/>
            <person name="Cuomo C."/>
            <person name="Shea T."/>
            <person name="Young S.K."/>
            <person name="Zeng Q."/>
            <person name="Koehrsen M."/>
            <person name="Haas B."/>
            <person name="Borodovsky M."/>
            <person name="Guigo R."/>
            <person name="Alvarado L."/>
            <person name="Berlin A."/>
            <person name="Bochicchio J."/>
            <person name="Borenstein D."/>
            <person name="Chapman S."/>
            <person name="Chen Z."/>
            <person name="Freedman E."/>
            <person name="Gellesch M."/>
            <person name="Goldberg J."/>
            <person name="Griggs A."/>
            <person name="Gujja S."/>
            <person name="Heilman E."/>
            <person name="Heiman D."/>
            <person name="Hepburn T."/>
            <person name="Howarth C."/>
            <person name="Jen D."/>
            <person name="Larson L."/>
            <person name="Mehta T."/>
            <person name="Park D."/>
            <person name="Pearson M."/>
            <person name="Roberts A."/>
            <person name="Saif S."/>
            <person name="Shenoy N."/>
            <person name="Sisk P."/>
            <person name="Stolte C."/>
            <person name="Sykes S."/>
            <person name="Thomson T."/>
            <person name="Walk T."/>
            <person name="White J."/>
            <person name="Yandava C."/>
            <person name="Burger G."/>
            <person name="Gray M.W."/>
            <person name="Holland P.W.H."/>
            <person name="King N."/>
            <person name="Lang F.B.F."/>
            <person name="Roger A.J."/>
            <person name="Ruiz-Trillo I."/>
            <person name="Lander E."/>
            <person name="Nusbaum C."/>
        </authorList>
    </citation>
    <scope>NUCLEOTIDE SEQUENCE [LARGE SCALE GENOMIC DNA]</scope>
    <source>
        <strain evidence="3 4">ATCC 50062</strain>
    </source>
</reference>
<dbReference type="STRING" id="461836.A0A0L0D4Z1"/>
<dbReference type="GeneID" id="25563406"/>
<dbReference type="GO" id="GO:0005829">
    <property type="term" value="C:cytosol"/>
    <property type="evidence" value="ECO:0007669"/>
    <property type="project" value="TreeGrafter"/>
</dbReference>
<evidence type="ECO:0000259" key="2">
    <source>
        <dbReference type="PROSITE" id="PS50235"/>
    </source>
</evidence>
<name>A0A0L0D4Z1_THETB</name>
<dbReference type="InterPro" id="IPR018200">
    <property type="entry name" value="USP_CS"/>
</dbReference>
<evidence type="ECO:0000256" key="1">
    <source>
        <dbReference type="SAM" id="MobiDB-lite"/>
    </source>
</evidence>
<keyword evidence="3" id="KW-0378">Hydrolase</keyword>
<dbReference type="InterPro" id="IPR038765">
    <property type="entry name" value="Papain-like_cys_pep_sf"/>
</dbReference>
<feature type="region of interest" description="Disordered" evidence="1">
    <location>
        <begin position="144"/>
        <end position="251"/>
    </location>
</feature>
<evidence type="ECO:0000313" key="4">
    <source>
        <dbReference type="Proteomes" id="UP000054408"/>
    </source>
</evidence>